<evidence type="ECO:0000313" key="2">
    <source>
        <dbReference type="EMBL" id="BES85428.1"/>
    </source>
</evidence>
<dbReference type="RefSeq" id="WP_261848061.1">
    <property type="nucleotide sequence ID" value="NZ_AP028908.1"/>
</dbReference>
<evidence type="ECO:0000256" key="1">
    <source>
        <dbReference type="SAM" id="Coils"/>
    </source>
</evidence>
<keyword evidence="1" id="KW-0175">Coiled coil</keyword>
<evidence type="ECO:0000313" key="3">
    <source>
        <dbReference type="Proteomes" id="UP001377830"/>
    </source>
</evidence>
<organism evidence="2 3">
    <name type="scientific">Pectobacterium araliae</name>
    <dbReference type="NCBI Taxonomy" id="3073862"/>
    <lineage>
        <taxon>Bacteria</taxon>
        <taxon>Pseudomonadati</taxon>
        <taxon>Pseudomonadota</taxon>
        <taxon>Gammaproteobacteria</taxon>
        <taxon>Enterobacterales</taxon>
        <taxon>Pectobacteriaceae</taxon>
        <taxon>Pectobacterium</taxon>
    </lineage>
</organism>
<proteinExistence type="predicted"/>
<dbReference type="EMBL" id="AP028908">
    <property type="protein sequence ID" value="BES85428.1"/>
    <property type="molecule type" value="Genomic_DNA"/>
</dbReference>
<dbReference type="KEGG" id="parl:PEC302110_25250"/>
<reference evidence="3" key="1">
    <citation type="journal article" date="2024" name="Int. J. Syst. Evol. Microbiol.">
        <title>Pectobacterium araliae sp. nov., a pathogen causing bacterial soft rot of Japanese angelica tree in Japan.</title>
        <authorList>
            <person name="Sawada H."/>
            <person name="Someya N."/>
            <person name="Morohoshi T."/>
            <person name="Ono M."/>
            <person name="Satou M."/>
        </authorList>
    </citation>
    <scope>NUCLEOTIDE SEQUENCE [LARGE SCALE GENOMIC DNA]</scope>
    <source>
        <strain evidence="3">MAFF 302110</strain>
    </source>
</reference>
<dbReference type="AlphaFoldDB" id="A0AAN0MLM7"/>
<evidence type="ECO:0008006" key="4">
    <source>
        <dbReference type="Google" id="ProtNLM"/>
    </source>
</evidence>
<name>A0AAN0MLM7_9GAMM</name>
<protein>
    <recommendedName>
        <fullName evidence="4">Wadjet protein JetD C-terminal domain-containing protein</fullName>
    </recommendedName>
</protein>
<accession>A0AAN0MLM7</accession>
<dbReference type="Proteomes" id="UP001377830">
    <property type="component" value="Chromosome"/>
</dbReference>
<gene>
    <name evidence="2" type="ORF">PEC302110_25250</name>
</gene>
<feature type="coiled-coil region" evidence="1">
    <location>
        <begin position="12"/>
        <end position="39"/>
    </location>
</feature>
<sequence>MHNELFQLGFPASELDDILQQLKERQMMAENAKEQLLRDYLIELGIIIPSTRNRWRLAESDRLEILLTQVQQQIQQQVIGRKENHPAIPRRLQSIHHKSASAWRGNSKAGLGLPLIKGQTVTHDDVLRLRSQGTEMQLTFACNNRENVLFADDESQWRSECCLPERMLLNLLSVDILSARLIMTVENLGAYVDMPLVDGLILIFAPGLNYLPCCRWISQYGQGIPWVHFPDLDPNGLSIARRISHSLTRPCRIWLPDFWPSAHQVNNMMGVGKHAWDTAPDCPQLTQLKQEQRWIEQEVLVVDYRFNAAIQRLIGNPMAETVTI</sequence>
<keyword evidence="3" id="KW-1185">Reference proteome</keyword>